<accession>A0ABY6Q0U5</accession>
<evidence type="ECO:0000259" key="1">
    <source>
        <dbReference type="Pfam" id="PF01814"/>
    </source>
</evidence>
<feature type="domain" description="Hemerythrin-like" evidence="1">
    <location>
        <begin position="24"/>
        <end position="143"/>
    </location>
</feature>
<dbReference type="Gene3D" id="1.20.120.520">
    <property type="entry name" value="nmb1532 protein domain like"/>
    <property type="match status" value="1"/>
</dbReference>
<dbReference type="Pfam" id="PF01814">
    <property type="entry name" value="Hemerythrin"/>
    <property type="match status" value="1"/>
</dbReference>
<dbReference type="InterPro" id="IPR012312">
    <property type="entry name" value="Hemerythrin-like"/>
</dbReference>
<organism evidence="2 3">
    <name type="scientific">Streptomyces drozdowiczii</name>
    <dbReference type="NCBI Taxonomy" id="202862"/>
    <lineage>
        <taxon>Bacteria</taxon>
        <taxon>Bacillati</taxon>
        <taxon>Actinomycetota</taxon>
        <taxon>Actinomycetes</taxon>
        <taxon>Kitasatosporales</taxon>
        <taxon>Streptomycetaceae</taxon>
        <taxon>Streptomyces</taxon>
    </lineage>
</organism>
<proteinExistence type="predicted"/>
<gene>
    <name evidence="2" type="ORF">NEH16_32400</name>
</gene>
<dbReference type="CDD" id="cd12108">
    <property type="entry name" value="Hr-like"/>
    <property type="match status" value="1"/>
</dbReference>
<reference evidence="2" key="1">
    <citation type="journal article" date="2022" name="Front. Microbiol.">
        <title>Mirubactin C rescues the lethal effect of cell wall biosynthesis mutations in Bacillus subtilis.</title>
        <authorList>
            <person name="Kepplinger B."/>
            <person name="Wen X."/>
            <person name="Tyler A.R."/>
            <person name="Kim B.Y."/>
            <person name="Brown J."/>
            <person name="Banks P."/>
            <person name="Dashti Y."/>
            <person name="Mackenzie E.S."/>
            <person name="Wills C."/>
            <person name="Kawai Y."/>
            <person name="Waldron K.J."/>
            <person name="Allenby N.E.E."/>
            <person name="Wu L.J."/>
            <person name="Hall M.J."/>
            <person name="Errington J."/>
        </authorList>
    </citation>
    <scope>NUCLEOTIDE SEQUENCE</scope>
    <source>
        <strain evidence="2">MDA8-470</strain>
    </source>
</reference>
<dbReference type="RefSeq" id="WP_265546710.1">
    <property type="nucleotide sequence ID" value="NZ_CP098740.1"/>
</dbReference>
<evidence type="ECO:0000313" key="3">
    <source>
        <dbReference type="Proteomes" id="UP001164963"/>
    </source>
</evidence>
<name>A0ABY6Q0U5_9ACTN</name>
<evidence type="ECO:0000313" key="2">
    <source>
        <dbReference type="EMBL" id="UZK58160.1"/>
    </source>
</evidence>
<dbReference type="Proteomes" id="UP001164963">
    <property type="component" value="Chromosome"/>
</dbReference>
<protein>
    <submittedName>
        <fullName evidence="2">Hemerythrin domain-containing protein</fullName>
    </submittedName>
</protein>
<dbReference type="EMBL" id="CP098740">
    <property type="protein sequence ID" value="UZK58160.1"/>
    <property type="molecule type" value="Genomic_DNA"/>
</dbReference>
<sequence length="233" mass="25357">MTGTEPMTSEHLPSLPGHFHGFALMHIAMRRDAARLVAVARSGPGARTGGTVTWWHSLREVIDWHHHSEDAVLWPELRRAVPGFDRAADAIDGDHRRLDAAMDAVGAALRPGADPGALPPAADAFAAVLRDHLAAEERIAFPAFTALGATRYASVERRLLRTAPPGVLGRLQPWMFDGADPASVAHVTATIPPPVRLLGRTVLRRRYERLLAPVLRPASRPVSRPVSRPQEKP</sequence>
<keyword evidence="3" id="KW-1185">Reference proteome</keyword>